<evidence type="ECO:0000256" key="1">
    <source>
        <dbReference type="SAM" id="Phobius"/>
    </source>
</evidence>
<accession>A0A7K1RKL2</accession>
<keyword evidence="1" id="KW-0812">Transmembrane</keyword>
<feature type="transmembrane region" description="Helical" evidence="1">
    <location>
        <begin position="148"/>
        <end position="169"/>
    </location>
</feature>
<comment type="caution">
    <text evidence="2">The sequence shown here is derived from an EMBL/GenBank/DDBJ whole genome shotgun (WGS) entry which is preliminary data.</text>
</comment>
<name>A0A7K1RKL2_AGRVI</name>
<dbReference type="EMBL" id="WPHU01000009">
    <property type="protein sequence ID" value="MVA58527.1"/>
    <property type="molecule type" value="Genomic_DNA"/>
</dbReference>
<evidence type="ECO:0000313" key="2">
    <source>
        <dbReference type="EMBL" id="MVA58527.1"/>
    </source>
</evidence>
<dbReference type="Proteomes" id="UP000440716">
    <property type="component" value="Unassembled WGS sequence"/>
</dbReference>
<gene>
    <name evidence="2" type="ORF">GOZ88_20695</name>
</gene>
<organism evidence="2 3">
    <name type="scientific">Agrobacterium vitis</name>
    <name type="common">Rhizobium vitis</name>
    <dbReference type="NCBI Taxonomy" id="373"/>
    <lineage>
        <taxon>Bacteria</taxon>
        <taxon>Pseudomonadati</taxon>
        <taxon>Pseudomonadota</taxon>
        <taxon>Alphaproteobacteria</taxon>
        <taxon>Hyphomicrobiales</taxon>
        <taxon>Rhizobiaceae</taxon>
        <taxon>Rhizobium/Agrobacterium group</taxon>
        <taxon>Agrobacterium</taxon>
    </lineage>
</organism>
<feature type="transmembrane region" description="Helical" evidence="1">
    <location>
        <begin position="35"/>
        <end position="58"/>
    </location>
</feature>
<protein>
    <submittedName>
        <fullName evidence="2">Methyl-accepting chemotaxis protein</fullName>
    </submittedName>
</protein>
<dbReference type="AlphaFoldDB" id="A0A7K1RKL2"/>
<keyword evidence="1" id="KW-0472">Membrane</keyword>
<evidence type="ECO:0000313" key="3">
    <source>
        <dbReference type="Proteomes" id="UP000440716"/>
    </source>
</evidence>
<proteinExistence type="predicted"/>
<reference evidence="2 3" key="1">
    <citation type="submission" date="2019-12" db="EMBL/GenBank/DDBJ databases">
        <title>Whole-genome sequencing of Allorhizobium vitis.</title>
        <authorList>
            <person name="Gan H.M."/>
            <person name="Szegedi E."/>
            <person name="Burr T."/>
            <person name="Savka M.A."/>
        </authorList>
    </citation>
    <scope>NUCLEOTIDE SEQUENCE [LARGE SCALE GENOMIC DNA]</scope>
    <source>
        <strain evidence="2 3">CG415</strain>
    </source>
</reference>
<keyword evidence="1" id="KW-1133">Transmembrane helix</keyword>
<sequence>MTANSEGILDSISGLGITVRDGVLHLASLLRLPEAPGLFCVALVAVLVIVSTFFGLSVREKSALLRRVTRFVKRYPDAVSLRQNVDEISREMEGWKGTSAKHLRETWTEFRETTLDPKSEGGSIQNAVRPSMFFNLEDMGFGVAGWRFWPGLFVSIGLAATFLGLIAALQETGESLKAGGDPAIVMTALTQLLTVASAKFIMSLTGLLCSIFFTVILRISTRILDEAIRTLAHEIERRMQFVSLEDIAEQQLNAIIAQREHSEKLNRDLIAAISEPLQKAVGSSAQQVGEMVKGLAGSLTDGLVAAMTITSDRLDAASGKLAGLATDLSEAAERFAAAAESTAIGLDGASKRLEIVSDNLSKAGNGLASAAEPIAIAAERTAETTQQIATASIEMVDSARTALASEKDVVINAANVIRDQIKSFEARALAYDGQLEKAFRSFSEEITRSISEVENHSNNVHGQYADALATLQSVIENAKTFQPESARPIA</sequence>
<dbReference type="RefSeq" id="WP_156592327.1">
    <property type="nucleotide sequence ID" value="NZ_WPHU01000009.1"/>
</dbReference>
<feature type="transmembrane region" description="Helical" evidence="1">
    <location>
        <begin position="200"/>
        <end position="219"/>
    </location>
</feature>